<keyword evidence="1" id="KW-0472">Membrane</keyword>
<dbReference type="EMBL" id="BAAAZO010000012">
    <property type="protein sequence ID" value="GAA3634366.1"/>
    <property type="molecule type" value="Genomic_DNA"/>
</dbReference>
<sequence>MVAEAEPDVRSPADRAARQITDLLAPAPLVTLTVLVVACSESGPAAGLGWSLLTLFFAPGLPYALILVGIRRGWWTDRHVRIREQRLIPLTAALASIIVGLTVLALAGAPRPLSALVIAMTAGLVTTLAVTTVWKISVHAAVAAGSTVCLGIELGTPTTAIAVVGAAAVAWSRVRLRAHTPAQVAAGLLLGAAVAAGLFGGLTG</sequence>
<gene>
    <name evidence="2" type="ORF">GCM10022223_60860</name>
</gene>
<dbReference type="Gene3D" id="1.20.144.10">
    <property type="entry name" value="Phosphatidic acid phosphatase type 2/haloperoxidase"/>
    <property type="match status" value="1"/>
</dbReference>
<keyword evidence="3" id="KW-1185">Reference proteome</keyword>
<name>A0ABP7AKL4_9ACTN</name>
<dbReference type="SUPFAM" id="SSF48317">
    <property type="entry name" value="Acid phosphatase/Vanadium-dependent haloperoxidase"/>
    <property type="match status" value="1"/>
</dbReference>
<feature type="transmembrane region" description="Helical" evidence="1">
    <location>
        <begin position="50"/>
        <end position="70"/>
    </location>
</feature>
<dbReference type="InterPro" id="IPR036938">
    <property type="entry name" value="PAP2/HPO_sf"/>
</dbReference>
<feature type="transmembrane region" description="Helical" evidence="1">
    <location>
        <begin position="90"/>
        <end position="109"/>
    </location>
</feature>
<evidence type="ECO:0000313" key="2">
    <source>
        <dbReference type="EMBL" id="GAA3634366.1"/>
    </source>
</evidence>
<protein>
    <recommendedName>
        <fullName evidence="4">PAP2 superfamily protein</fullName>
    </recommendedName>
</protein>
<dbReference type="Proteomes" id="UP001501074">
    <property type="component" value="Unassembled WGS sequence"/>
</dbReference>
<accession>A0ABP7AKL4</accession>
<feature type="transmembrane region" description="Helical" evidence="1">
    <location>
        <begin position="20"/>
        <end position="38"/>
    </location>
</feature>
<evidence type="ECO:0008006" key="4">
    <source>
        <dbReference type="Google" id="ProtNLM"/>
    </source>
</evidence>
<evidence type="ECO:0000256" key="1">
    <source>
        <dbReference type="SAM" id="Phobius"/>
    </source>
</evidence>
<reference evidence="3" key="1">
    <citation type="journal article" date="2019" name="Int. J. Syst. Evol. Microbiol.">
        <title>The Global Catalogue of Microorganisms (GCM) 10K type strain sequencing project: providing services to taxonomists for standard genome sequencing and annotation.</title>
        <authorList>
            <consortium name="The Broad Institute Genomics Platform"/>
            <consortium name="The Broad Institute Genome Sequencing Center for Infectious Disease"/>
            <person name="Wu L."/>
            <person name="Ma J."/>
        </authorList>
    </citation>
    <scope>NUCLEOTIDE SEQUENCE [LARGE SCALE GENOMIC DNA]</scope>
    <source>
        <strain evidence="3">JCM 16902</strain>
    </source>
</reference>
<keyword evidence="1" id="KW-1133">Transmembrane helix</keyword>
<comment type="caution">
    <text evidence="2">The sequence shown here is derived from an EMBL/GenBank/DDBJ whole genome shotgun (WGS) entry which is preliminary data.</text>
</comment>
<evidence type="ECO:0000313" key="3">
    <source>
        <dbReference type="Proteomes" id="UP001501074"/>
    </source>
</evidence>
<organism evidence="2 3">
    <name type="scientific">Kineosporia mesophila</name>
    <dbReference type="NCBI Taxonomy" id="566012"/>
    <lineage>
        <taxon>Bacteria</taxon>
        <taxon>Bacillati</taxon>
        <taxon>Actinomycetota</taxon>
        <taxon>Actinomycetes</taxon>
        <taxon>Kineosporiales</taxon>
        <taxon>Kineosporiaceae</taxon>
        <taxon>Kineosporia</taxon>
    </lineage>
</organism>
<feature type="transmembrane region" description="Helical" evidence="1">
    <location>
        <begin position="183"/>
        <end position="202"/>
    </location>
</feature>
<keyword evidence="1" id="KW-0812">Transmembrane</keyword>
<feature type="transmembrane region" description="Helical" evidence="1">
    <location>
        <begin position="148"/>
        <end position="171"/>
    </location>
</feature>
<feature type="transmembrane region" description="Helical" evidence="1">
    <location>
        <begin position="115"/>
        <end position="136"/>
    </location>
</feature>
<proteinExistence type="predicted"/>